<organism evidence="2 3">
    <name type="scientific">Oryza sativa subsp. japonica</name>
    <name type="common">Rice</name>
    <dbReference type="NCBI Taxonomy" id="39947"/>
    <lineage>
        <taxon>Eukaryota</taxon>
        <taxon>Viridiplantae</taxon>
        <taxon>Streptophyta</taxon>
        <taxon>Embryophyta</taxon>
        <taxon>Tracheophyta</taxon>
        <taxon>Spermatophyta</taxon>
        <taxon>Magnoliopsida</taxon>
        <taxon>Liliopsida</taxon>
        <taxon>Poales</taxon>
        <taxon>Poaceae</taxon>
        <taxon>BOP clade</taxon>
        <taxon>Oryzoideae</taxon>
        <taxon>Oryzeae</taxon>
        <taxon>Oryzinae</taxon>
        <taxon>Oryza</taxon>
        <taxon>Oryza sativa</taxon>
    </lineage>
</organism>
<feature type="compositionally biased region" description="Basic and acidic residues" evidence="1">
    <location>
        <begin position="121"/>
        <end position="134"/>
    </location>
</feature>
<name>Q8H4F3_ORYSJ</name>
<reference evidence="3" key="1">
    <citation type="journal article" date="2005" name="Nature">
        <title>The map-based sequence of the rice genome.</title>
        <authorList>
            <consortium name="International rice genome sequencing project (IRGSP)"/>
            <person name="Matsumoto T."/>
            <person name="Wu J."/>
            <person name="Kanamori H."/>
            <person name="Katayose Y."/>
            <person name="Fujisawa M."/>
            <person name="Namiki N."/>
            <person name="Mizuno H."/>
            <person name="Yamamoto K."/>
            <person name="Antonio B.A."/>
            <person name="Baba T."/>
            <person name="Sakata K."/>
            <person name="Nagamura Y."/>
            <person name="Aoki H."/>
            <person name="Arikawa K."/>
            <person name="Arita K."/>
            <person name="Bito T."/>
            <person name="Chiden Y."/>
            <person name="Fujitsuka N."/>
            <person name="Fukunaka R."/>
            <person name="Hamada M."/>
            <person name="Harada C."/>
            <person name="Hayashi A."/>
            <person name="Hijishita S."/>
            <person name="Honda M."/>
            <person name="Hosokawa S."/>
            <person name="Ichikawa Y."/>
            <person name="Idonuma A."/>
            <person name="Iijima M."/>
            <person name="Ikeda M."/>
            <person name="Ikeno M."/>
            <person name="Ito K."/>
            <person name="Ito S."/>
            <person name="Ito T."/>
            <person name="Ito Y."/>
            <person name="Ito Y."/>
            <person name="Iwabuchi A."/>
            <person name="Kamiya K."/>
            <person name="Karasawa W."/>
            <person name="Kurita K."/>
            <person name="Katagiri S."/>
            <person name="Kikuta A."/>
            <person name="Kobayashi H."/>
            <person name="Kobayashi N."/>
            <person name="Machita K."/>
            <person name="Maehara T."/>
            <person name="Masukawa M."/>
            <person name="Mizubayashi T."/>
            <person name="Mukai Y."/>
            <person name="Nagasaki H."/>
            <person name="Nagata Y."/>
            <person name="Naito S."/>
            <person name="Nakashima M."/>
            <person name="Nakama Y."/>
            <person name="Nakamichi Y."/>
            <person name="Nakamura M."/>
            <person name="Meguro A."/>
            <person name="Negishi M."/>
            <person name="Ohta I."/>
            <person name="Ohta T."/>
            <person name="Okamoto M."/>
            <person name="Ono N."/>
            <person name="Saji S."/>
            <person name="Sakaguchi M."/>
            <person name="Sakai K."/>
            <person name="Shibata M."/>
            <person name="Shimokawa T."/>
            <person name="Song J."/>
            <person name="Takazaki Y."/>
            <person name="Terasawa K."/>
            <person name="Tsugane M."/>
            <person name="Tsuji K."/>
            <person name="Ueda S."/>
            <person name="Waki K."/>
            <person name="Yamagata H."/>
            <person name="Yamamoto M."/>
            <person name="Yamamoto S."/>
            <person name="Yamane H."/>
            <person name="Yoshiki S."/>
            <person name="Yoshihara R."/>
            <person name="Yukawa K."/>
            <person name="Zhong H."/>
            <person name="Yano M."/>
            <person name="Yuan Q."/>
            <person name="Ouyang S."/>
            <person name="Liu J."/>
            <person name="Jones K.M."/>
            <person name="Gansberger K."/>
            <person name="Moffat K."/>
            <person name="Hill J."/>
            <person name="Bera J."/>
            <person name="Fadrosh D."/>
            <person name="Jin S."/>
            <person name="Johri S."/>
            <person name="Kim M."/>
            <person name="Overton L."/>
            <person name="Reardon M."/>
            <person name="Tsitrin T."/>
            <person name="Vuong H."/>
            <person name="Weaver B."/>
            <person name="Ciecko A."/>
            <person name="Tallon L."/>
            <person name="Jackson J."/>
            <person name="Pai G."/>
            <person name="Aken S.V."/>
            <person name="Utterback T."/>
            <person name="Reidmuller S."/>
            <person name="Feldblyum T."/>
            <person name="Hsiao J."/>
            <person name="Zismann V."/>
            <person name="Iobst S."/>
            <person name="de Vazeille A.R."/>
            <person name="Buell C.R."/>
            <person name="Ying K."/>
            <person name="Li Y."/>
            <person name="Lu T."/>
            <person name="Huang Y."/>
            <person name="Zhao Q."/>
            <person name="Feng Q."/>
            <person name="Zhang L."/>
            <person name="Zhu J."/>
            <person name="Weng Q."/>
            <person name="Mu J."/>
            <person name="Lu Y."/>
            <person name="Fan D."/>
            <person name="Liu Y."/>
            <person name="Guan J."/>
            <person name="Zhang Y."/>
            <person name="Yu S."/>
            <person name="Liu X."/>
            <person name="Zhang Y."/>
            <person name="Hong G."/>
            <person name="Han B."/>
            <person name="Choisne N."/>
            <person name="Demange N."/>
            <person name="Orjeda G."/>
            <person name="Samain S."/>
            <person name="Cattolico L."/>
            <person name="Pelletier E."/>
            <person name="Couloux A."/>
            <person name="Segurens B."/>
            <person name="Wincker P."/>
            <person name="D'Hont A."/>
            <person name="Scarpelli C."/>
            <person name="Weissenbach J."/>
            <person name="Salanoubat M."/>
            <person name="Quetier F."/>
            <person name="Yu Y."/>
            <person name="Kim H.R."/>
            <person name="Rambo T."/>
            <person name="Currie J."/>
            <person name="Collura K."/>
            <person name="Luo M."/>
            <person name="Yang T."/>
            <person name="Ammiraju J.S.S."/>
            <person name="Engler F."/>
            <person name="Soderlund C."/>
            <person name="Wing R.A."/>
            <person name="Palmer L.E."/>
            <person name="de la Bastide M."/>
            <person name="Spiegel L."/>
            <person name="Nascimento L."/>
            <person name="Zutavern T."/>
            <person name="O'Shaughnessy A."/>
            <person name="Dike S."/>
            <person name="Dedhia N."/>
            <person name="Preston R."/>
            <person name="Balija V."/>
            <person name="McCombie W.R."/>
            <person name="Chow T."/>
            <person name="Chen H."/>
            <person name="Chung M."/>
            <person name="Chen C."/>
            <person name="Shaw J."/>
            <person name="Wu H."/>
            <person name="Hsiao K."/>
            <person name="Chao Y."/>
            <person name="Chu M."/>
            <person name="Cheng C."/>
            <person name="Hour A."/>
            <person name="Lee P."/>
            <person name="Lin S."/>
            <person name="Lin Y."/>
            <person name="Liou J."/>
            <person name="Liu S."/>
            <person name="Hsing Y."/>
            <person name="Raghuvanshi S."/>
            <person name="Mohanty A."/>
            <person name="Bharti A.K."/>
            <person name="Gaur A."/>
            <person name="Gupta V."/>
            <person name="Kumar D."/>
            <person name="Ravi V."/>
            <person name="Vij S."/>
            <person name="Kapur A."/>
            <person name="Khurana P."/>
            <person name="Khurana P."/>
            <person name="Khurana J.P."/>
            <person name="Tyagi A.K."/>
            <person name="Gaikwad K."/>
            <person name="Singh A."/>
            <person name="Dalal V."/>
            <person name="Srivastava S."/>
            <person name="Dixit A."/>
            <person name="Pal A.K."/>
            <person name="Ghazi I.A."/>
            <person name="Yadav M."/>
            <person name="Pandit A."/>
            <person name="Bhargava A."/>
            <person name="Sureshbabu K."/>
            <person name="Batra K."/>
            <person name="Sharma T.R."/>
            <person name="Mohapatra T."/>
            <person name="Singh N.K."/>
            <person name="Messing J."/>
            <person name="Nelson A.B."/>
            <person name="Fuks G."/>
            <person name="Kavchok S."/>
            <person name="Keizer G."/>
            <person name="Linton E."/>
            <person name="Llaca V."/>
            <person name="Song R."/>
            <person name="Tanyolac B."/>
            <person name="Young S."/>
            <person name="Ho-Il K."/>
            <person name="Hahn J.H."/>
            <person name="Sangsakoo G."/>
            <person name="Vanavichit A."/>
            <person name="de Mattos Luiz.A.T."/>
            <person name="Zimmer P.D."/>
            <person name="Malone G."/>
            <person name="Dellagostin O."/>
            <person name="de Oliveira A.C."/>
            <person name="Bevan M."/>
            <person name="Bancroft I."/>
            <person name="Minx P."/>
            <person name="Cordum H."/>
            <person name="Wilson R."/>
            <person name="Cheng Z."/>
            <person name="Jin W."/>
            <person name="Jiang J."/>
            <person name="Leong S.A."/>
            <person name="Iwama H."/>
            <person name="Gojobori T."/>
            <person name="Itoh T."/>
            <person name="Niimura Y."/>
            <person name="Fujii Y."/>
            <person name="Habara T."/>
            <person name="Sakai H."/>
            <person name="Sato Y."/>
            <person name="Wilson G."/>
            <person name="Kumar K."/>
            <person name="McCouch S."/>
            <person name="Juretic N."/>
            <person name="Hoen D."/>
            <person name="Wright S."/>
            <person name="Bruskiewich R."/>
            <person name="Bureau T."/>
            <person name="Miyao A."/>
            <person name="Hirochika H."/>
            <person name="Nishikawa T."/>
            <person name="Kadowaki K."/>
            <person name="Sugiura M."/>
            <person name="Burr B."/>
            <person name="Sasaki T."/>
        </authorList>
    </citation>
    <scope>NUCLEOTIDE SEQUENCE [LARGE SCALE GENOMIC DNA]</scope>
    <source>
        <strain evidence="3">cv. Nipponbare</strain>
    </source>
</reference>
<reference evidence="3" key="2">
    <citation type="journal article" date="2008" name="Nucleic Acids Res.">
        <title>The rice annotation project database (RAP-DB): 2008 update.</title>
        <authorList>
            <consortium name="The rice annotation project (RAP)"/>
        </authorList>
    </citation>
    <scope>GENOME REANNOTATION</scope>
    <source>
        <strain evidence="3">cv. Nipponbare</strain>
    </source>
</reference>
<accession>Q8H4F3</accession>
<sequence>MNFRRFTVFLLIKKKSLINYCAIYSRADVSTGWRGADKRGPPVSGTGRERGRALVHGPTRQRLKGGGTAGKRAPRLRLHEPMYRPGPASSRPGGHGKAAARACDRQRRRAAARAAGGGASGDDRKRRRAREEGGGARGKKKEGKEGEGDLTGGAAMAGGEKRGRRRRPVMPRCGRATATPREREERN</sequence>
<protein>
    <submittedName>
        <fullName evidence="2">Uncharacterized protein</fullName>
    </submittedName>
</protein>
<evidence type="ECO:0000256" key="1">
    <source>
        <dbReference type="SAM" id="MobiDB-lite"/>
    </source>
</evidence>
<proteinExistence type="predicted"/>
<feature type="region of interest" description="Disordered" evidence="1">
    <location>
        <begin position="32"/>
        <end position="187"/>
    </location>
</feature>
<evidence type="ECO:0000313" key="3">
    <source>
        <dbReference type="Proteomes" id="UP000000763"/>
    </source>
</evidence>
<dbReference type="AlphaFoldDB" id="Q8H4F3"/>
<dbReference type="EMBL" id="AP004230">
    <property type="protein sequence ID" value="BAC20029.1"/>
    <property type="molecule type" value="Genomic_DNA"/>
</dbReference>
<dbReference type="Proteomes" id="UP000000763">
    <property type="component" value="Chromosome 7"/>
</dbReference>
<gene>
    <name evidence="2" type="primary">OJ2013_G04.114</name>
</gene>
<evidence type="ECO:0000313" key="2">
    <source>
        <dbReference type="EMBL" id="BAC20029.1"/>
    </source>
</evidence>